<dbReference type="Proteomes" id="UP001381174">
    <property type="component" value="Unassembled WGS sequence"/>
</dbReference>
<dbReference type="PANTHER" id="PTHR42905">
    <property type="entry name" value="PHOSPHOENOLPYRUVATE CARBOXYLASE"/>
    <property type="match status" value="1"/>
</dbReference>
<comment type="caution">
    <text evidence="2">The sequence shown here is derived from an EMBL/GenBank/DDBJ whole genome shotgun (WGS) entry which is preliminary data.</text>
</comment>
<dbReference type="Pfam" id="PF13714">
    <property type="entry name" value="PEP_mutase"/>
    <property type="match status" value="1"/>
</dbReference>
<dbReference type="GO" id="GO:0016829">
    <property type="term" value="F:lyase activity"/>
    <property type="evidence" value="ECO:0007669"/>
    <property type="project" value="UniProtKB-KW"/>
</dbReference>
<evidence type="ECO:0000313" key="2">
    <source>
        <dbReference type="EMBL" id="MEI7035691.1"/>
    </source>
</evidence>
<keyword evidence="1" id="KW-0479">Metal-binding</keyword>
<dbReference type="SUPFAM" id="SSF51621">
    <property type="entry name" value="Phosphoenolpyruvate/pyruvate domain"/>
    <property type="match status" value="1"/>
</dbReference>
<proteinExistence type="predicted"/>
<name>A0ABU8J812_9GAMM</name>
<dbReference type="CDD" id="cd00377">
    <property type="entry name" value="ICL_PEPM"/>
    <property type="match status" value="1"/>
</dbReference>
<dbReference type="InterPro" id="IPR040442">
    <property type="entry name" value="Pyrv_kinase-like_dom_sf"/>
</dbReference>
<organism evidence="2 3">
    <name type="scientific">Fulvimonas yonginensis</name>
    <dbReference type="NCBI Taxonomy" id="1495200"/>
    <lineage>
        <taxon>Bacteria</taxon>
        <taxon>Pseudomonadati</taxon>
        <taxon>Pseudomonadota</taxon>
        <taxon>Gammaproteobacteria</taxon>
        <taxon>Lysobacterales</taxon>
        <taxon>Rhodanobacteraceae</taxon>
        <taxon>Fulvimonas</taxon>
    </lineage>
</organism>
<protein>
    <submittedName>
        <fullName evidence="2">Isocitrate lyase/phosphoenolpyruvate mutase family protein</fullName>
    </submittedName>
</protein>
<dbReference type="PANTHER" id="PTHR42905:SF16">
    <property type="entry name" value="CARBOXYPHOSPHONOENOLPYRUVATE PHOSPHONOMUTASE-LIKE PROTEIN (AFU_ORTHOLOGUE AFUA_5G07230)"/>
    <property type="match status" value="1"/>
</dbReference>
<evidence type="ECO:0000313" key="3">
    <source>
        <dbReference type="Proteomes" id="UP001381174"/>
    </source>
</evidence>
<sequence length="288" mass="29665">MLHQAEMYERFAALHARHGAFIMPNAWDGISALILQREGFEALGTSSLAIAFAAGRQDGTGAVGRDEALANAVLLGRLSGLPVNGDLENGFGPAPDDCRATVEAAIAAGLAGLGIEDTTADPAAPLFGFDAAVARVAAAARAAKGRIVLTGRTDNYLQGKPDLDDTIRRLTAFAEAGADVLYAPGLPDLASIRAVVRAVAPKPVNVVVGPAREPCSLAELDQAGVKRVSLGGALYRCSMRALRDVARRISAGDLPAAANGLATAELGAWLGEAARRGRVSSRHRPSSG</sequence>
<dbReference type="InterPro" id="IPR015813">
    <property type="entry name" value="Pyrv/PenolPyrv_kinase-like_dom"/>
</dbReference>
<evidence type="ECO:0000256" key="1">
    <source>
        <dbReference type="ARBA" id="ARBA00022723"/>
    </source>
</evidence>
<keyword evidence="2" id="KW-0456">Lyase</keyword>
<dbReference type="Gene3D" id="3.20.20.60">
    <property type="entry name" value="Phosphoenolpyruvate-binding domains"/>
    <property type="match status" value="1"/>
</dbReference>
<accession>A0ABU8J812</accession>
<dbReference type="RefSeq" id="WP_336806304.1">
    <property type="nucleotide sequence ID" value="NZ_JBBBNY010000001.1"/>
</dbReference>
<gene>
    <name evidence="2" type="ORF">WAT24_02840</name>
</gene>
<keyword evidence="3" id="KW-1185">Reference proteome</keyword>
<dbReference type="InterPro" id="IPR039556">
    <property type="entry name" value="ICL/PEPM"/>
</dbReference>
<reference evidence="2 3" key="1">
    <citation type="journal article" date="2014" name="Int. J. Syst. Evol. Microbiol.">
        <title>Fulvimonas yonginensis sp. nov., isolated from greenhouse soil, and emended description of the genus Fulvimonas.</title>
        <authorList>
            <person name="Ahn J.H."/>
            <person name="Kim S.J."/>
            <person name="Weon H.Y."/>
            <person name="Hong S.B."/>
            <person name="Seok S.J."/>
            <person name="Kwon S.W."/>
        </authorList>
    </citation>
    <scope>NUCLEOTIDE SEQUENCE [LARGE SCALE GENOMIC DNA]</scope>
    <source>
        <strain evidence="2 3">KACC 16952</strain>
    </source>
</reference>
<dbReference type="EMBL" id="JBBBNY010000001">
    <property type="protein sequence ID" value="MEI7035691.1"/>
    <property type="molecule type" value="Genomic_DNA"/>
</dbReference>